<dbReference type="CDD" id="cd00616">
    <property type="entry name" value="AHBA_syn"/>
    <property type="match status" value="1"/>
</dbReference>
<dbReference type="PANTHER" id="PTHR30244">
    <property type="entry name" value="TRANSAMINASE"/>
    <property type="match status" value="1"/>
</dbReference>
<reference evidence="5" key="1">
    <citation type="journal article" date="2019" name="Int. J. Syst. Evol. Microbiol.">
        <title>The Global Catalogue of Microorganisms (GCM) 10K type strain sequencing project: providing services to taxonomists for standard genome sequencing and annotation.</title>
        <authorList>
            <consortium name="The Broad Institute Genomics Platform"/>
            <consortium name="The Broad Institute Genome Sequencing Center for Infectious Disease"/>
            <person name="Wu L."/>
            <person name="Ma J."/>
        </authorList>
    </citation>
    <scope>NUCLEOTIDE SEQUENCE [LARGE SCALE GENOMIC DNA]</scope>
    <source>
        <strain evidence="5">KCTC 42964</strain>
    </source>
</reference>
<keyword evidence="4" id="KW-0032">Aminotransferase</keyword>
<evidence type="ECO:0000256" key="1">
    <source>
        <dbReference type="ARBA" id="ARBA00022898"/>
    </source>
</evidence>
<keyword evidence="4" id="KW-0808">Transferase</keyword>
<evidence type="ECO:0000313" key="5">
    <source>
        <dbReference type="Proteomes" id="UP001595528"/>
    </source>
</evidence>
<sequence length="378" mass="39740">MGADRGVRVPFNYLPQQFADPAPIMAAIAEVVASGDFTLGAVVTAFEAAFAAKTGAAHAIGVNSGTDGIKLSLRAVGVGPGDEVITAANTFVATVGAIAELGAKPVFVDVDDSLCLDLDALPAAIGPATKAIVPVHLSGTMADMAALNALAARHGVPVVEDACQAFMTLQDGRMAGTWGAAGIYSMHPLKFLNIWGDGGVIVTDDDALAAQLRLLRNHGLADRDTVVLMGTNSRLDSLQAAVALKMLPQADAIVARRNAIAARYDAAFAGLPGLRIPRRHPDVRHSFVTYQLFCDRRDALAVHCGAQGIEYKIHYPVPIYRQPALAEVLPAGARFPETDRQAAETLTLPVHQYLDDDQVEHVIATIRGFALGEAEAAQ</sequence>
<name>A0ABV7KY74_9PROT</name>
<protein>
    <submittedName>
        <fullName evidence="4">DegT/DnrJ/EryC1/StrS family aminotransferase</fullName>
    </submittedName>
</protein>
<dbReference type="InterPro" id="IPR015422">
    <property type="entry name" value="PyrdxlP-dep_Trfase_small"/>
</dbReference>
<evidence type="ECO:0000256" key="3">
    <source>
        <dbReference type="RuleBase" id="RU004508"/>
    </source>
</evidence>
<keyword evidence="1 3" id="KW-0663">Pyridoxal phosphate</keyword>
<dbReference type="PIRSF" id="PIRSF000390">
    <property type="entry name" value="PLP_StrS"/>
    <property type="match status" value="1"/>
</dbReference>
<dbReference type="RefSeq" id="WP_379899423.1">
    <property type="nucleotide sequence ID" value="NZ_JBHRTR010000020.1"/>
</dbReference>
<dbReference type="GO" id="GO:0008483">
    <property type="term" value="F:transaminase activity"/>
    <property type="evidence" value="ECO:0007669"/>
    <property type="project" value="UniProtKB-KW"/>
</dbReference>
<evidence type="ECO:0000256" key="2">
    <source>
        <dbReference type="ARBA" id="ARBA00037999"/>
    </source>
</evidence>
<evidence type="ECO:0000313" key="4">
    <source>
        <dbReference type="EMBL" id="MFC3227261.1"/>
    </source>
</evidence>
<dbReference type="InterPro" id="IPR015421">
    <property type="entry name" value="PyrdxlP-dep_Trfase_major"/>
</dbReference>
<dbReference type="Gene3D" id="3.40.640.10">
    <property type="entry name" value="Type I PLP-dependent aspartate aminotransferase-like (Major domain)"/>
    <property type="match status" value="1"/>
</dbReference>
<dbReference type="EMBL" id="JBHRTR010000020">
    <property type="protein sequence ID" value="MFC3227261.1"/>
    <property type="molecule type" value="Genomic_DNA"/>
</dbReference>
<comment type="similarity">
    <text evidence="2 3">Belongs to the DegT/DnrJ/EryC1 family.</text>
</comment>
<comment type="caution">
    <text evidence="4">The sequence shown here is derived from an EMBL/GenBank/DDBJ whole genome shotgun (WGS) entry which is preliminary data.</text>
</comment>
<keyword evidence="5" id="KW-1185">Reference proteome</keyword>
<gene>
    <name evidence="4" type="ORF">ACFOGJ_08480</name>
</gene>
<organism evidence="4 5">
    <name type="scientific">Marinibaculum pumilum</name>
    <dbReference type="NCBI Taxonomy" id="1766165"/>
    <lineage>
        <taxon>Bacteria</taxon>
        <taxon>Pseudomonadati</taxon>
        <taxon>Pseudomonadota</taxon>
        <taxon>Alphaproteobacteria</taxon>
        <taxon>Rhodospirillales</taxon>
        <taxon>Rhodospirillaceae</taxon>
        <taxon>Marinibaculum</taxon>
    </lineage>
</organism>
<dbReference type="Pfam" id="PF01041">
    <property type="entry name" value="DegT_DnrJ_EryC1"/>
    <property type="match status" value="1"/>
</dbReference>
<accession>A0ABV7KY74</accession>
<proteinExistence type="inferred from homology"/>
<dbReference type="Gene3D" id="3.90.1150.10">
    <property type="entry name" value="Aspartate Aminotransferase, domain 1"/>
    <property type="match status" value="1"/>
</dbReference>
<dbReference type="InterPro" id="IPR000653">
    <property type="entry name" value="DegT/StrS_aminotransferase"/>
</dbReference>
<dbReference type="SUPFAM" id="SSF53383">
    <property type="entry name" value="PLP-dependent transferases"/>
    <property type="match status" value="1"/>
</dbReference>
<dbReference type="PANTHER" id="PTHR30244:SF36">
    <property type="entry name" value="3-OXO-GLUCOSE-6-PHOSPHATE:GLUTAMATE AMINOTRANSFERASE"/>
    <property type="match status" value="1"/>
</dbReference>
<dbReference type="InterPro" id="IPR015424">
    <property type="entry name" value="PyrdxlP-dep_Trfase"/>
</dbReference>
<dbReference type="Proteomes" id="UP001595528">
    <property type="component" value="Unassembled WGS sequence"/>
</dbReference>